<dbReference type="NCBIfam" id="NF006702">
    <property type="entry name" value="PRK09248.1"/>
    <property type="match status" value="1"/>
</dbReference>
<evidence type="ECO:0000256" key="4">
    <source>
        <dbReference type="HAMAP-Rule" id="MF_01561"/>
    </source>
</evidence>
<feature type="binding site" evidence="4">
    <location>
        <position position="16"/>
    </location>
    <ligand>
        <name>Zn(2+)</name>
        <dbReference type="ChEBI" id="CHEBI:29105"/>
        <label>2</label>
    </ligand>
</feature>
<comment type="caution">
    <text evidence="6">The sequence shown here is derived from an EMBL/GenBank/DDBJ whole genome shotgun (WGS) entry which is preliminary data.</text>
</comment>
<dbReference type="SMART" id="SM00481">
    <property type="entry name" value="POLIIIAc"/>
    <property type="match status" value="1"/>
</dbReference>
<organism evidence="6 7">
    <name type="scientific">Vibrio ulleungensis</name>
    <dbReference type="NCBI Taxonomy" id="2807619"/>
    <lineage>
        <taxon>Bacteria</taxon>
        <taxon>Pseudomonadati</taxon>
        <taxon>Pseudomonadota</taxon>
        <taxon>Gammaproteobacteria</taxon>
        <taxon>Vibrionales</taxon>
        <taxon>Vibrionaceae</taxon>
        <taxon>Vibrio</taxon>
    </lineage>
</organism>
<feature type="binding site" evidence="4">
    <location>
        <position position="132"/>
    </location>
    <ligand>
        <name>Zn(2+)</name>
        <dbReference type="ChEBI" id="CHEBI:29105"/>
        <label>3</label>
    </ligand>
</feature>
<dbReference type="InterPro" id="IPR016195">
    <property type="entry name" value="Pol/histidinol_Pase-like"/>
</dbReference>
<name>A0ABS2HE86_9VIBR</name>
<protein>
    <submittedName>
        <fullName evidence="6">Phosphatase</fullName>
    </submittedName>
</protein>
<feature type="binding site" evidence="4">
    <location>
        <position position="10"/>
    </location>
    <ligand>
        <name>Zn(2+)</name>
        <dbReference type="ChEBI" id="CHEBI:29105"/>
        <label>1</label>
    </ligand>
</feature>
<dbReference type="CDD" id="cd07437">
    <property type="entry name" value="PHP_HisPPase_Ycdx_like"/>
    <property type="match status" value="1"/>
</dbReference>
<dbReference type="SUPFAM" id="SSF89550">
    <property type="entry name" value="PHP domain-like"/>
    <property type="match status" value="1"/>
</dbReference>
<dbReference type="InterPro" id="IPR023710">
    <property type="entry name" value="Phosphatase_YcdX_put"/>
</dbReference>
<keyword evidence="2 4" id="KW-0378">Hydrolase</keyword>
<proteinExistence type="inferred from homology"/>
<dbReference type="PANTHER" id="PTHR36928:SF1">
    <property type="entry name" value="PHOSPHATASE YCDX-RELATED"/>
    <property type="match status" value="1"/>
</dbReference>
<feature type="binding site" evidence="4">
    <location>
        <position position="196"/>
    </location>
    <ligand>
        <name>Zn(2+)</name>
        <dbReference type="ChEBI" id="CHEBI:29105"/>
        <label>2</label>
    </ligand>
</feature>
<evidence type="ECO:0000256" key="3">
    <source>
        <dbReference type="ARBA" id="ARBA00022833"/>
    </source>
</evidence>
<comment type="cofactor">
    <cofactor evidence="4">
        <name>Zn(2+)</name>
        <dbReference type="ChEBI" id="CHEBI:29105"/>
    </cofactor>
    <text evidence="4">Binds 3 Zn(2+) ions per subunit.</text>
</comment>
<dbReference type="InterPro" id="IPR004013">
    <property type="entry name" value="PHP_dom"/>
</dbReference>
<evidence type="ECO:0000256" key="2">
    <source>
        <dbReference type="ARBA" id="ARBA00022801"/>
    </source>
</evidence>
<evidence type="ECO:0000256" key="1">
    <source>
        <dbReference type="ARBA" id="ARBA00022723"/>
    </source>
</evidence>
<dbReference type="InterPro" id="IPR003141">
    <property type="entry name" value="Pol/His_phosphatase_N"/>
</dbReference>
<feature type="domain" description="Polymerase/histidinol phosphatase N-terminal" evidence="5">
    <location>
        <begin position="5"/>
        <end position="79"/>
    </location>
</feature>
<gene>
    <name evidence="6" type="ORF">JQC93_05705</name>
</gene>
<evidence type="ECO:0000259" key="5">
    <source>
        <dbReference type="SMART" id="SM00481"/>
    </source>
</evidence>
<feature type="binding site" evidence="4">
    <location>
        <position position="74"/>
    </location>
    <ligand>
        <name>Zn(2+)</name>
        <dbReference type="ChEBI" id="CHEBI:29105"/>
        <label>3</label>
    </ligand>
</feature>
<dbReference type="Proteomes" id="UP000809621">
    <property type="component" value="Unassembled WGS sequence"/>
</dbReference>
<evidence type="ECO:0000313" key="6">
    <source>
        <dbReference type="EMBL" id="MBM7035898.1"/>
    </source>
</evidence>
<feature type="binding site" evidence="4">
    <location>
        <position position="8"/>
    </location>
    <ligand>
        <name>Zn(2+)</name>
        <dbReference type="ChEBI" id="CHEBI:29105"/>
        <label>1</label>
    </ligand>
</feature>
<keyword evidence="7" id="KW-1185">Reference proteome</keyword>
<keyword evidence="1 4" id="KW-0479">Metal-binding</keyword>
<dbReference type="PANTHER" id="PTHR36928">
    <property type="entry name" value="PHOSPHATASE YCDX-RELATED"/>
    <property type="match status" value="1"/>
</dbReference>
<sequence length="248" mass="27376">MNIVVDTHTHTVASGHAYSTLTENASAASRHGLSLLCTTDHAPKMPGAPHYWYFNNQKILPRFLEGVGIIRGVEANICNEDGEIDLPLSSDPLLDWVIGSFHEPIFHPSDEASHTKALISAIESGRIDALGHLGNPNYPFDIERVLSCAKHNDVAIEINNTSLIGNSRKGSEERCDRIVEVGAKVGVLFTTGSDAHFYDQIGQLQLAVALLEKYNVREERVITSSTQQFLHFLTLRGKPRIAEFDSLY</sequence>
<dbReference type="Pfam" id="PF02811">
    <property type="entry name" value="PHP"/>
    <property type="match status" value="1"/>
</dbReference>
<dbReference type="Gene3D" id="3.20.20.140">
    <property type="entry name" value="Metal-dependent hydrolases"/>
    <property type="match status" value="1"/>
</dbReference>
<comment type="similarity">
    <text evidence="4">Belongs to the PHP family.</text>
</comment>
<dbReference type="EMBL" id="JAFEUM010000002">
    <property type="protein sequence ID" value="MBM7035898.1"/>
    <property type="molecule type" value="Genomic_DNA"/>
</dbReference>
<keyword evidence="3 4" id="KW-0862">Zinc</keyword>
<accession>A0ABS2HE86</accession>
<dbReference type="RefSeq" id="WP_205157516.1">
    <property type="nucleotide sequence ID" value="NZ_JAFEUM010000002.1"/>
</dbReference>
<feature type="binding site" evidence="4">
    <location>
        <position position="41"/>
    </location>
    <ligand>
        <name>Zn(2+)</name>
        <dbReference type="ChEBI" id="CHEBI:29105"/>
        <label>2</label>
    </ligand>
</feature>
<reference evidence="6 7" key="1">
    <citation type="submission" date="2021-02" db="EMBL/GenBank/DDBJ databases">
        <authorList>
            <person name="Park J.-S."/>
        </authorList>
    </citation>
    <scope>NUCLEOTIDE SEQUENCE [LARGE SCALE GENOMIC DNA]</scope>
    <source>
        <strain evidence="6 7">188UL20-2</strain>
    </source>
</reference>
<dbReference type="InterPro" id="IPR050243">
    <property type="entry name" value="PHP_phosphatase"/>
</dbReference>
<evidence type="ECO:0000313" key="7">
    <source>
        <dbReference type="Proteomes" id="UP000809621"/>
    </source>
</evidence>
<feature type="binding site" evidence="4">
    <location>
        <position position="74"/>
    </location>
    <ligand>
        <name>Zn(2+)</name>
        <dbReference type="ChEBI" id="CHEBI:29105"/>
        <label>1</label>
    </ligand>
</feature>
<feature type="binding site" evidence="4">
    <location>
        <position position="194"/>
    </location>
    <ligand>
        <name>Zn(2+)</name>
        <dbReference type="ChEBI" id="CHEBI:29105"/>
        <label>1</label>
    </ligand>
</feature>
<dbReference type="HAMAP" id="MF_01561">
    <property type="entry name" value="YcdX_phosphat"/>
    <property type="match status" value="1"/>
</dbReference>
<feature type="binding site" evidence="4">
    <location>
        <position position="102"/>
    </location>
    <ligand>
        <name>Zn(2+)</name>
        <dbReference type="ChEBI" id="CHEBI:29105"/>
        <label>3</label>
    </ligand>
</feature>